<evidence type="ECO:0008006" key="4">
    <source>
        <dbReference type="Google" id="ProtNLM"/>
    </source>
</evidence>
<dbReference type="AlphaFoldDB" id="A0A1T5G6A9"/>
<name>A0A1T5G6A9_9SPHN</name>
<evidence type="ECO:0000313" key="3">
    <source>
        <dbReference type="Proteomes" id="UP000189818"/>
    </source>
</evidence>
<feature type="chain" id="PRO_5013273257" description="Ppx/GppA phosphatase domain-containing protein" evidence="1">
    <location>
        <begin position="28"/>
        <end position="387"/>
    </location>
</feature>
<protein>
    <recommendedName>
        <fullName evidence="4">Ppx/GppA phosphatase domain-containing protein</fullName>
    </recommendedName>
</protein>
<keyword evidence="3" id="KW-1185">Reference proteome</keyword>
<dbReference type="Proteomes" id="UP000189818">
    <property type="component" value="Unassembled WGS sequence"/>
</dbReference>
<dbReference type="EMBL" id="FUYM01000012">
    <property type="protein sequence ID" value="SKC03985.1"/>
    <property type="molecule type" value="Genomic_DNA"/>
</dbReference>
<evidence type="ECO:0000313" key="2">
    <source>
        <dbReference type="EMBL" id="SKC03985.1"/>
    </source>
</evidence>
<organism evidence="2 3">
    <name type="scientific">Rhizorhabdus histidinilytica</name>
    <dbReference type="NCBI Taxonomy" id="439228"/>
    <lineage>
        <taxon>Bacteria</taxon>
        <taxon>Pseudomonadati</taxon>
        <taxon>Pseudomonadota</taxon>
        <taxon>Alphaproteobacteria</taxon>
        <taxon>Sphingomonadales</taxon>
        <taxon>Sphingomonadaceae</taxon>
        <taxon>Rhizorhabdus</taxon>
    </lineage>
</organism>
<feature type="signal peptide" evidence="1">
    <location>
        <begin position="1"/>
        <end position="27"/>
    </location>
</feature>
<proteinExistence type="predicted"/>
<dbReference type="STRING" id="439228.SAMN06295920_11259"/>
<evidence type="ECO:0000256" key="1">
    <source>
        <dbReference type="SAM" id="SignalP"/>
    </source>
</evidence>
<dbReference type="InterPro" id="IPR006311">
    <property type="entry name" value="TAT_signal"/>
</dbReference>
<dbReference type="PROSITE" id="PS51318">
    <property type="entry name" value="TAT"/>
    <property type="match status" value="1"/>
</dbReference>
<keyword evidence="1" id="KW-0732">Signal</keyword>
<sequence length="387" mass="42125">MSITRRALMRAGAMTAGLAMFPRPVLAAAAHDRPYGLITLAVSGVTTAVYRIDKRQLRDNATASGYERLGLRRVDSSTTLVASSLQPGADETMIASAVELVARNIASLKSDHDMRDKQIAIVGSSGLRSYVGPAVERLPAMLRERTGIGMRLLTSREEAQLETDWIVPSDDREAVLHVEIGGADIKGGYYGREGRRRVYHDLAVPFGTRNFAGAVKFRYPSVRTDDFGARAADHYREVIAPTIDRRLAALPEALTRPKVYVSGGIAWATAVILHAQDMALEKDWTRLSPDDFTTIRRLIEAGTPYGAGLPDSLTTAQRASIRKTLGFIRNIFNPHQLAAGAAIGAGLAEQLRFAGREAILFPGFANGASSSQYLLYQITNNPEFRPS</sequence>
<gene>
    <name evidence="2" type="ORF">SAMN06295920_11259</name>
</gene>
<accession>A0A1T5G6A9</accession>
<reference evidence="3" key="1">
    <citation type="submission" date="2017-02" db="EMBL/GenBank/DDBJ databases">
        <authorList>
            <person name="Varghese N."/>
            <person name="Submissions S."/>
        </authorList>
    </citation>
    <scope>NUCLEOTIDE SEQUENCE [LARGE SCALE GENOMIC DNA]</scope>
    <source>
        <strain evidence="3">UM2</strain>
    </source>
</reference>